<organism evidence="1 2">
    <name type="scientific">Fusarium piperis</name>
    <dbReference type="NCBI Taxonomy" id="1435070"/>
    <lineage>
        <taxon>Eukaryota</taxon>
        <taxon>Fungi</taxon>
        <taxon>Dikarya</taxon>
        <taxon>Ascomycota</taxon>
        <taxon>Pezizomycotina</taxon>
        <taxon>Sordariomycetes</taxon>
        <taxon>Hypocreomycetidae</taxon>
        <taxon>Hypocreales</taxon>
        <taxon>Nectriaceae</taxon>
        <taxon>Fusarium</taxon>
        <taxon>Fusarium solani species complex</taxon>
    </lineage>
</organism>
<comment type="caution">
    <text evidence="1">The sequence shown here is derived from an EMBL/GenBank/DDBJ whole genome shotgun (WGS) entry which is preliminary data.</text>
</comment>
<evidence type="ECO:0000313" key="1">
    <source>
        <dbReference type="EMBL" id="KAJ4329282.1"/>
    </source>
</evidence>
<keyword evidence="2" id="KW-1185">Reference proteome</keyword>
<gene>
    <name evidence="1" type="ORF">N0V84_000175</name>
</gene>
<proteinExistence type="predicted"/>
<dbReference type="EMBL" id="JAPEUR010000002">
    <property type="protein sequence ID" value="KAJ4329282.1"/>
    <property type="molecule type" value="Genomic_DNA"/>
</dbReference>
<evidence type="ECO:0000313" key="2">
    <source>
        <dbReference type="Proteomes" id="UP001140502"/>
    </source>
</evidence>
<accession>A0A9W8WN96</accession>
<protein>
    <submittedName>
        <fullName evidence="1">Uncharacterized protein</fullName>
    </submittedName>
</protein>
<sequence length="122" mass="14008">MATVLTKDLCLDLIYNLLQKRRVCLRPGCRNFQNAVWQQDCEKCKEHLSYSSYQGKQQLVLEIVEKIRLAATALIIAGPIYRDVVDAADAFDAFAILHPELLWAFMDPDKVINTLCRKLFGY</sequence>
<reference evidence="1" key="1">
    <citation type="submission" date="2022-10" db="EMBL/GenBank/DDBJ databases">
        <title>Tapping the CABI collections for fungal endophytes: first genome assemblies for Collariella, Neodidymelliopsis, Ascochyta clinopodiicola, Didymella pomorum, Didymosphaeria variabile, Neocosmospora piperis and Neocucurbitaria cava.</title>
        <authorList>
            <person name="Hill R."/>
        </authorList>
    </citation>
    <scope>NUCLEOTIDE SEQUENCE</scope>
    <source>
        <strain evidence="1">IMI 366586</strain>
    </source>
</reference>
<name>A0A9W8WN96_9HYPO</name>
<dbReference type="Proteomes" id="UP001140502">
    <property type="component" value="Unassembled WGS sequence"/>
</dbReference>
<dbReference type="AlphaFoldDB" id="A0A9W8WN96"/>